<dbReference type="InterPro" id="IPR012341">
    <property type="entry name" value="6hp_glycosidase-like_sf"/>
</dbReference>
<dbReference type="Proteomes" id="UP001149140">
    <property type="component" value="Unassembled WGS sequence"/>
</dbReference>
<feature type="chain" id="PRO_5040886410" description="Alpha-L-rhamnosidase" evidence="1">
    <location>
        <begin position="26"/>
        <end position="1059"/>
    </location>
</feature>
<feature type="signal peptide" evidence="1">
    <location>
        <begin position="1"/>
        <end position="25"/>
    </location>
</feature>
<feature type="domain" description="Alpha-L-rhamnosidase six-hairpin glycosidase" evidence="2">
    <location>
        <begin position="422"/>
        <end position="689"/>
    </location>
</feature>
<dbReference type="Gene3D" id="1.50.10.10">
    <property type="match status" value="1"/>
</dbReference>
<feature type="domain" description="Alpha-L-rhamnosidase C-terminal" evidence="3">
    <location>
        <begin position="797"/>
        <end position="865"/>
    </location>
</feature>
<dbReference type="AlphaFoldDB" id="A0A9X3S8M4"/>
<evidence type="ECO:0000313" key="4">
    <source>
        <dbReference type="EMBL" id="MDA0164413.1"/>
    </source>
</evidence>
<organism evidence="4 5">
    <name type="scientific">Solirubrobacter ginsenosidimutans</name>
    <dbReference type="NCBI Taxonomy" id="490573"/>
    <lineage>
        <taxon>Bacteria</taxon>
        <taxon>Bacillati</taxon>
        <taxon>Actinomycetota</taxon>
        <taxon>Thermoleophilia</taxon>
        <taxon>Solirubrobacterales</taxon>
        <taxon>Solirubrobacteraceae</taxon>
        <taxon>Solirubrobacter</taxon>
    </lineage>
</organism>
<name>A0A9X3S8M4_9ACTN</name>
<proteinExistence type="predicted"/>
<evidence type="ECO:0000259" key="3">
    <source>
        <dbReference type="Pfam" id="PF17390"/>
    </source>
</evidence>
<sequence>MKASSAVACVAAGLATLVGAGSAAAQGPVELSRSPIPENAAWKSYVIGSGSADVAPVRVASVSGSVTNADGLVDPSKGPATLTFTSGGQPPVIILDYGREVGGLPFFTSSAVSPAGGGTSVTLRSAYSETRQFLYSAGNTTLTLPAAVGDTNLKVGGVGNFVVGDTLRIGSDTVTITAVGTQARSTTLFAAAAAGATNVKVAATTGLAAGDALRVDGETVTIANVGTQGRNTTLSAAVAAGATNIKVASVTGMAAGDPIVVDGEPGTVQTVGTAGANGTGVTLAAPLTTAHASGAAVQDLGTGVTFSPALAAAHASGAPVIGPGTGITISAPLTAAQPVGTAVRSSPGALTGDANGFNGVGVAASRAENWVFSAPGTLGNAANAIQGGERFQALTLTTPGSIQLSQVGIHVRYPNAGSADYVGHFLSSDEKLNKIWYQGAYTNDTNMVPIGAVPGQTIPVILDGAKRDRRPWSGDLDLQGKTMFSSLGFGAKGSDYIKGSIALFGASQAANGSIFGHIQDWTRNPPAGGFYSLSYSMYYVLNLASYYLYSGDLDFVRSQYAIVQRQMAYNRALVDPSTGLLISNSSERDWDFYDGGKPGAVTAYNAIYYKALTDAAYMASELGNTADAATYSAQAADLKPRINAALFDPARGVYRLADRDNANHPGNSVPQDANSEAISFGIAPESAHAGILSWLRTNLWEPFGPQPYSRDANYSTVISPFVTGKELDARFHAGDTQGALDLTHLLWDQMTNESGPYYTATMWEKLNQDGTDVDANASLSHGWATAPTPALSHYVLGVQPVSAGFKTWTVAPQTGDLKWAQGSVPTPQGVIVSRWSRGEGDRSFAITVSAPAGTSGSVRVPLLGRSRTIAMDGAVVWQDGAPAPGITATQRGGAVEFSGVTGSHTFAFGTVTTGADGTAGGSVPATLSLSLGTPAAFGPFTPGVARDYLAATTANVVSTAGDATLSVADPSSTATGHLVNGAFSLPQPLQARARNAANTGTAYNNVGSSASPLNLLTYSTPVSNDAVALEFKQSIAANDALRTGTYAKTLTFTLSTTTP</sequence>
<dbReference type="RefSeq" id="WP_270043668.1">
    <property type="nucleotide sequence ID" value="NZ_JAPDOD010000033.1"/>
</dbReference>
<dbReference type="Pfam" id="PF17390">
    <property type="entry name" value="Bac_rhamnosid_C"/>
    <property type="match status" value="1"/>
</dbReference>
<dbReference type="SUPFAM" id="SSF48208">
    <property type="entry name" value="Six-hairpin glycosidases"/>
    <property type="match status" value="1"/>
</dbReference>
<keyword evidence="1" id="KW-0732">Signal</keyword>
<evidence type="ECO:0000256" key="1">
    <source>
        <dbReference type="SAM" id="SignalP"/>
    </source>
</evidence>
<dbReference type="InterPro" id="IPR008928">
    <property type="entry name" value="6-hairpin_glycosidase_sf"/>
</dbReference>
<dbReference type="EMBL" id="JAPDOD010000033">
    <property type="protein sequence ID" value="MDA0164413.1"/>
    <property type="molecule type" value="Genomic_DNA"/>
</dbReference>
<reference evidence="4" key="1">
    <citation type="submission" date="2022-10" db="EMBL/GenBank/DDBJ databases">
        <title>The WGS of Solirubrobacter ginsenosidimutans DSM 21036.</title>
        <authorList>
            <person name="Jiang Z."/>
        </authorList>
    </citation>
    <scope>NUCLEOTIDE SEQUENCE</scope>
    <source>
        <strain evidence="4">DSM 21036</strain>
    </source>
</reference>
<evidence type="ECO:0000313" key="5">
    <source>
        <dbReference type="Proteomes" id="UP001149140"/>
    </source>
</evidence>
<accession>A0A9X3S8M4</accession>
<comment type="caution">
    <text evidence="4">The sequence shown here is derived from an EMBL/GenBank/DDBJ whole genome shotgun (WGS) entry which is preliminary data.</text>
</comment>
<dbReference type="PANTHER" id="PTHR34987">
    <property type="entry name" value="C, PUTATIVE (AFU_ORTHOLOGUE AFUA_3G02880)-RELATED"/>
    <property type="match status" value="1"/>
</dbReference>
<protein>
    <recommendedName>
        <fullName evidence="6">Alpha-L-rhamnosidase</fullName>
    </recommendedName>
</protein>
<dbReference type="Pfam" id="PF17389">
    <property type="entry name" value="Bac_rhamnosid6H"/>
    <property type="match status" value="1"/>
</dbReference>
<dbReference type="InterPro" id="IPR035398">
    <property type="entry name" value="Bac_rhamnosid_C"/>
</dbReference>
<gene>
    <name evidence="4" type="ORF">OM076_29350</name>
</gene>
<evidence type="ECO:0008006" key="6">
    <source>
        <dbReference type="Google" id="ProtNLM"/>
    </source>
</evidence>
<dbReference type="InterPro" id="IPR035396">
    <property type="entry name" value="Bac_rhamnosid6H"/>
</dbReference>
<keyword evidence="5" id="KW-1185">Reference proteome</keyword>
<dbReference type="GO" id="GO:0005975">
    <property type="term" value="P:carbohydrate metabolic process"/>
    <property type="evidence" value="ECO:0007669"/>
    <property type="project" value="InterPro"/>
</dbReference>
<evidence type="ECO:0000259" key="2">
    <source>
        <dbReference type="Pfam" id="PF17389"/>
    </source>
</evidence>
<dbReference type="Gene3D" id="2.60.420.10">
    <property type="entry name" value="Maltose phosphorylase, domain 3"/>
    <property type="match status" value="1"/>
</dbReference>
<dbReference type="PANTHER" id="PTHR34987:SF4">
    <property type="entry name" value="ALPHA-L-RHAMNOSIDASE C-TERMINAL DOMAIN-CONTAINING PROTEIN"/>
    <property type="match status" value="1"/>
</dbReference>